<dbReference type="InterPro" id="IPR018392">
    <property type="entry name" value="LysM"/>
</dbReference>
<dbReference type="CDD" id="cd00118">
    <property type="entry name" value="LysM"/>
    <property type="match status" value="2"/>
</dbReference>
<dbReference type="Proteomes" id="UP001597180">
    <property type="component" value="Unassembled WGS sequence"/>
</dbReference>
<dbReference type="InterPro" id="IPR001579">
    <property type="entry name" value="Glyco_hydro_18_chit_AS"/>
</dbReference>
<dbReference type="Pfam" id="PF01476">
    <property type="entry name" value="LysM"/>
    <property type="match status" value="2"/>
</dbReference>
<dbReference type="SMART" id="SM00257">
    <property type="entry name" value="LysM"/>
    <property type="match status" value="2"/>
</dbReference>
<dbReference type="PROSITE" id="PS51782">
    <property type="entry name" value="LYSM"/>
    <property type="match status" value="2"/>
</dbReference>
<dbReference type="PANTHER" id="PTHR46066:SF2">
    <property type="entry name" value="CHITINASE DOMAIN-CONTAINING PROTEIN 1"/>
    <property type="match status" value="1"/>
</dbReference>
<sequence length="505" mass="57095">MITYVVQQGDTLYLIAQRYGVTVDALMKANRLTSPALQIGQQLSIPVSGPVTYVVKAHDTLHRIAKMFNTTVEAIMRLNSLTSTSLHVGQTLRIPIYTEVIVRTSTADIRAHASAQAPVLTQMVRGARLPVTGIIGEWVQVRIYNGRLGWVSRHQVTIVPHDGRRPVQEVFGFYTEEEGPTLPSSHEVFTAQTAHLSNVGMFHFRINRQNPTEIEKFPATFTDEYMKGVVSFGHRHNVKMMPTVHNLLYERGNQNVNKDVIRGMLATRENRSAFISSIIQLIQTYNFDGVNIDFEDVHYEDREKLSAFYRELGAALKERGYYYSVDVPSRTSDEPTNPFSAPFNYSVLGEVVDELVLMLYNEHGWPGSGPGPVVSIGWMRTVVNYALTKMPASKITAAVSVFGFDFNLTTNRNTYATYQMAMDLAKKYNKEVIFDEKTQTPMFAYTDESGNQHEVWFENAASIQAKMDLANQLGIRGIALWRLGMEDPAIWTMMRDHFVIRKSVT</sequence>
<dbReference type="Pfam" id="PF08239">
    <property type="entry name" value="SH3_3"/>
    <property type="match status" value="1"/>
</dbReference>
<accession>A0ABW3UTR6</accession>
<dbReference type="PROSITE" id="PS51781">
    <property type="entry name" value="SH3B"/>
    <property type="match status" value="1"/>
</dbReference>
<feature type="domain" description="GH18" evidence="7">
    <location>
        <begin position="168"/>
        <end position="501"/>
    </location>
</feature>
<evidence type="ECO:0000259" key="6">
    <source>
        <dbReference type="PROSITE" id="PS51782"/>
    </source>
</evidence>
<dbReference type="InterPro" id="IPR003646">
    <property type="entry name" value="SH3-like_bac-type"/>
</dbReference>
<evidence type="ECO:0000313" key="8">
    <source>
        <dbReference type="EMBL" id="MFD1223787.1"/>
    </source>
</evidence>
<evidence type="ECO:0000313" key="9">
    <source>
        <dbReference type="Proteomes" id="UP001597180"/>
    </source>
</evidence>
<dbReference type="InterPro" id="IPR011583">
    <property type="entry name" value="Chitinase_II/V-like_cat"/>
</dbReference>
<evidence type="ECO:0000256" key="3">
    <source>
        <dbReference type="RuleBase" id="RU000489"/>
    </source>
</evidence>
<gene>
    <name evidence="8" type="ORF">ACFQ4B_27055</name>
</gene>
<dbReference type="SMART" id="SM00287">
    <property type="entry name" value="SH3b"/>
    <property type="match status" value="1"/>
</dbReference>
<keyword evidence="9" id="KW-1185">Reference proteome</keyword>
<reference evidence="9" key="1">
    <citation type="journal article" date="2019" name="Int. J. Syst. Evol. Microbiol.">
        <title>The Global Catalogue of Microorganisms (GCM) 10K type strain sequencing project: providing services to taxonomists for standard genome sequencing and annotation.</title>
        <authorList>
            <consortium name="The Broad Institute Genomics Platform"/>
            <consortium name="The Broad Institute Genome Sequencing Center for Infectious Disease"/>
            <person name="Wu L."/>
            <person name="Ma J."/>
        </authorList>
    </citation>
    <scope>NUCLEOTIDE SEQUENCE [LARGE SCALE GENOMIC DNA]</scope>
    <source>
        <strain evidence="9">CCUG 53270</strain>
    </source>
</reference>
<dbReference type="InterPro" id="IPR029070">
    <property type="entry name" value="Chitinase_insertion_sf"/>
</dbReference>
<dbReference type="PROSITE" id="PS51910">
    <property type="entry name" value="GH18_2"/>
    <property type="match status" value="1"/>
</dbReference>
<evidence type="ECO:0000256" key="4">
    <source>
        <dbReference type="RuleBase" id="RU004453"/>
    </source>
</evidence>
<dbReference type="SUPFAM" id="SSF54106">
    <property type="entry name" value="LysM domain"/>
    <property type="match status" value="2"/>
</dbReference>
<dbReference type="Pfam" id="PF00704">
    <property type="entry name" value="Glyco_hydro_18"/>
    <property type="match status" value="1"/>
</dbReference>
<dbReference type="SMART" id="SM00636">
    <property type="entry name" value="Glyco_18"/>
    <property type="match status" value="1"/>
</dbReference>
<dbReference type="SUPFAM" id="SSF51445">
    <property type="entry name" value="(Trans)glycosidases"/>
    <property type="match status" value="1"/>
</dbReference>
<comment type="caution">
    <text evidence="8">The sequence shown here is derived from an EMBL/GenBank/DDBJ whole genome shotgun (WGS) entry which is preliminary data.</text>
</comment>
<dbReference type="RefSeq" id="WP_144027859.1">
    <property type="nucleotide sequence ID" value="NZ_BAABJG010000014.1"/>
</dbReference>
<dbReference type="InterPro" id="IPR001223">
    <property type="entry name" value="Glyco_hydro18_cat"/>
</dbReference>
<dbReference type="PANTHER" id="PTHR46066">
    <property type="entry name" value="CHITINASE DOMAIN-CONTAINING PROTEIN 1 FAMILY MEMBER"/>
    <property type="match status" value="1"/>
</dbReference>
<dbReference type="InterPro" id="IPR036779">
    <property type="entry name" value="LysM_dom_sf"/>
</dbReference>
<protein>
    <submittedName>
        <fullName evidence="8">LysM peptidoglycan-binding domain-containing protein</fullName>
    </submittedName>
</protein>
<evidence type="ECO:0000259" key="7">
    <source>
        <dbReference type="PROSITE" id="PS51910"/>
    </source>
</evidence>
<keyword evidence="2 3" id="KW-0326">Glycosidase</keyword>
<dbReference type="CDD" id="cd02874">
    <property type="entry name" value="GH18_CFLE_spore_hydrolase"/>
    <property type="match status" value="1"/>
</dbReference>
<dbReference type="InterPro" id="IPR017853">
    <property type="entry name" value="GH"/>
</dbReference>
<dbReference type="Gene3D" id="3.10.350.10">
    <property type="entry name" value="LysM domain"/>
    <property type="match status" value="2"/>
</dbReference>
<evidence type="ECO:0000259" key="5">
    <source>
        <dbReference type="PROSITE" id="PS51781"/>
    </source>
</evidence>
<evidence type="ECO:0000256" key="2">
    <source>
        <dbReference type="ARBA" id="ARBA00023295"/>
    </source>
</evidence>
<dbReference type="PROSITE" id="PS01095">
    <property type="entry name" value="GH18_1"/>
    <property type="match status" value="1"/>
</dbReference>
<feature type="domain" description="LysM" evidence="6">
    <location>
        <begin position="51"/>
        <end position="94"/>
    </location>
</feature>
<dbReference type="InterPro" id="IPR041704">
    <property type="entry name" value="CFLE_GH18"/>
</dbReference>
<feature type="domain" description="LysM" evidence="6">
    <location>
        <begin position="2"/>
        <end position="45"/>
    </location>
</feature>
<organism evidence="8 9">
    <name type="scientific">Paenibacillus vulneris</name>
    <dbReference type="NCBI Taxonomy" id="1133364"/>
    <lineage>
        <taxon>Bacteria</taxon>
        <taxon>Bacillati</taxon>
        <taxon>Bacillota</taxon>
        <taxon>Bacilli</taxon>
        <taxon>Bacillales</taxon>
        <taxon>Paenibacillaceae</taxon>
        <taxon>Paenibacillus</taxon>
    </lineage>
</organism>
<dbReference type="Gene3D" id="2.30.30.40">
    <property type="entry name" value="SH3 Domains"/>
    <property type="match status" value="1"/>
</dbReference>
<feature type="domain" description="SH3b" evidence="5">
    <location>
        <begin position="97"/>
        <end position="160"/>
    </location>
</feature>
<name>A0ABW3UTR6_9BACL</name>
<dbReference type="Gene3D" id="3.20.20.80">
    <property type="entry name" value="Glycosidases"/>
    <property type="match status" value="1"/>
</dbReference>
<comment type="similarity">
    <text evidence="4">Belongs to the glycosyl hydrolase 18 family.</text>
</comment>
<dbReference type="EMBL" id="JBHTLU010000036">
    <property type="protein sequence ID" value="MFD1223787.1"/>
    <property type="molecule type" value="Genomic_DNA"/>
</dbReference>
<proteinExistence type="inferred from homology"/>
<keyword evidence="1 3" id="KW-0378">Hydrolase</keyword>
<evidence type="ECO:0000256" key="1">
    <source>
        <dbReference type="ARBA" id="ARBA00022801"/>
    </source>
</evidence>
<dbReference type="Gene3D" id="3.10.50.10">
    <property type="match status" value="1"/>
</dbReference>